<keyword evidence="2" id="KW-0378">Hydrolase</keyword>
<evidence type="ECO:0000313" key="3">
    <source>
        <dbReference type="Proteomes" id="UP000179642"/>
    </source>
</evidence>
<proteinExistence type="predicted"/>
<dbReference type="SUPFAM" id="SSF53474">
    <property type="entry name" value="alpha/beta-Hydrolases"/>
    <property type="match status" value="1"/>
</dbReference>
<sequence length="293" mass="31402">MPYFESPVDGTRLHYTDHGPATGPVAVFVASAYLGHEMWEYQTLPLAEAGFRCVALDRRGHGRSDDTWSGYDLDTLADDLHGLLDHLDLDEVTLVGHSVGTAEVVRCVTRHGTARVHRVALVAGVCPGIVRCPNLPEGVDPEAIRADEELFRRDRPAYYTLLADDFFAVQFPDNAVSPAYVGHLIDLCLAAGPRASTGVRAVVADLDIADELPGLDLPVLVVHGTHDASAPLALTGERAARLVPDGTLKVYDRAGHGLFATHADRLTADLRQFIEAGAVRRTAEFAGAGAGAR</sequence>
<comment type="caution">
    <text evidence="2">The sequence shown here is derived from an EMBL/GenBank/DDBJ whole genome shotgun (WGS) entry which is preliminary data.</text>
</comment>
<dbReference type="PANTHER" id="PTHR43433">
    <property type="entry name" value="HYDROLASE, ALPHA/BETA FOLD FAMILY PROTEIN"/>
    <property type="match status" value="1"/>
</dbReference>
<feature type="domain" description="AB hydrolase-1" evidence="1">
    <location>
        <begin position="27"/>
        <end position="266"/>
    </location>
</feature>
<dbReference type="PANTHER" id="PTHR43433:SF3">
    <property type="entry name" value="NON-HEME CHLOROPEROXIDASE"/>
    <property type="match status" value="1"/>
</dbReference>
<dbReference type="AlphaFoldDB" id="A0A1S2QDG4"/>
<dbReference type="InterPro" id="IPR029058">
    <property type="entry name" value="AB_hydrolase_fold"/>
</dbReference>
<dbReference type="Gene3D" id="3.40.50.1820">
    <property type="entry name" value="alpha/beta hydrolase"/>
    <property type="match status" value="1"/>
</dbReference>
<dbReference type="Proteomes" id="UP000179642">
    <property type="component" value="Unassembled WGS sequence"/>
</dbReference>
<reference evidence="2 3" key="1">
    <citation type="submission" date="2016-10" db="EMBL/GenBank/DDBJ databases">
        <title>Genome sequence of Streptomyces sp. MUSC 1.</title>
        <authorList>
            <person name="Lee L.-H."/>
            <person name="Ser H.-L."/>
            <person name="Law J.W.-F."/>
        </authorList>
    </citation>
    <scope>NUCLEOTIDE SEQUENCE [LARGE SCALE GENOMIC DNA]</scope>
    <source>
        <strain evidence="2 3">MUSC 1</strain>
    </source>
</reference>
<evidence type="ECO:0000259" key="1">
    <source>
        <dbReference type="Pfam" id="PF12697"/>
    </source>
</evidence>
<dbReference type="GO" id="GO:0016787">
    <property type="term" value="F:hydrolase activity"/>
    <property type="evidence" value="ECO:0007669"/>
    <property type="project" value="UniProtKB-KW"/>
</dbReference>
<dbReference type="Pfam" id="PF12697">
    <property type="entry name" value="Abhydrolase_6"/>
    <property type="match status" value="1"/>
</dbReference>
<accession>A0A1S2QDG4</accession>
<gene>
    <name evidence="2" type="ORF">BIV23_18530</name>
</gene>
<evidence type="ECO:0000313" key="2">
    <source>
        <dbReference type="EMBL" id="OIK04178.1"/>
    </source>
</evidence>
<organism evidence="2 3">
    <name type="scientific">Streptomyces monashensis</name>
    <dbReference type="NCBI Taxonomy" id="1678012"/>
    <lineage>
        <taxon>Bacteria</taxon>
        <taxon>Bacillati</taxon>
        <taxon>Actinomycetota</taxon>
        <taxon>Actinomycetes</taxon>
        <taxon>Kitasatosporales</taxon>
        <taxon>Streptomycetaceae</taxon>
        <taxon>Streptomyces</taxon>
    </lineage>
</organism>
<dbReference type="PRINTS" id="PR00111">
    <property type="entry name" value="ABHYDROLASE"/>
</dbReference>
<keyword evidence="3" id="KW-1185">Reference proteome</keyword>
<dbReference type="EMBL" id="MLYO01000031">
    <property type="protein sequence ID" value="OIK04178.1"/>
    <property type="molecule type" value="Genomic_DNA"/>
</dbReference>
<dbReference type="InterPro" id="IPR000073">
    <property type="entry name" value="AB_hydrolase_1"/>
</dbReference>
<dbReference type="InterPro" id="IPR050471">
    <property type="entry name" value="AB_hydrolase"/>
</dbReference>
<protein>
    <submittedName>
        <fullName evidence="2">Alpha/beta hydrolase</fullName>
    </submittedName>
</protein>
<name>A0A1S2QDG4_9ACTN</name>
<dbReference type="OrthoDB" id="9785847at2"/>
<dbReference type="RefSeq" id="WP_071381987.1">
    <property type="nucleotide sequence ID" value="NZ_MLYO01000031.1"/>
</dbReference>